<dbReference type="Proteomes" id="UP000238605">
    <property type="component" value="Unassembled WGS sequence"/>
</dbReference>
<dbReference type="GO" id="GO:0007165">
    <property type="term" value="P:signal transduction"/>
    <property type="evidence" value="ECO:0007669"/>
    <property type="project" value="InterPro"/>
</dbReference>
<dbReference type="OrthoDB" id="8913033at2"/>
<protein>
    <recommendedName>
        <fullName evidence="1">CheW-like domain-containing protein</fullName>
    </recommendedName>
</protein>
<organism evidence="2 3">
    <name type="scientific">Caldimonas caldifontis</name>
    <dbReference type="NCBI Taxonomy" id="1452508"/>
    <lineage>
        <taxon>Bacteria</taxon>
        <taxon>Pseudomonadati</taxon>
        <taxon>Pseudomonadota</taxon>
        <taxon>Betaproteobacteria</taxon>
        <taxon>Burkholderiales</taxon>
        <taxon>Sphaerotilaceae</taxon>
        <taxon>Caldimonas</taxon>
    </lineage>
</organism>
<evidence type="ECO:0000313" key="3">
    <source>
        <dbReference type="Proteomes" id="UP000238605"/>
    </source>
</evidence>
<accession>A0A2S5SVP9</accession>
<dbReference type="InterPro" id="IPR002545">
    <property type="entry name" value="CheW-lke_dom"/>
</dbReference>
<dbReference type="Pfam" id="PF01584">
    <property type="entry name" value="CheW"/>
    <property type="match status" value="1"/>
</dbReference>
<sequence>MAFVSSNVFSAPPPSAPTAEQAQGVLCGPWALAFPFSWARNLIEDIELSDVPHAPAWLMGAANVDGAVIPVFDLARWLDPAQGTEAGPGSHVLVGGEGDRVAGLIFRGLPTLVKTVAGVPPSLPPALAEFARGAAIDATGRPWAVIDAPALLEAWAAELSLA</sequence>
<evidence type="ECO:0000259" key="1">
    <source>
        <dbReference type="PROSITE" id="PS50851"/>
    </source>
</evidence>
<proteinExistence type="predicted"/>
<dbReference type="AlphaFoldDB" id="A0A2S5SVP9"/>
<dbReference type="SMART" id="SM00260">
    <property type="entry name" value="CheW"/>
    <property type="match status" value="1"/>
</dbReference>
<dbReference type="SUPFAM" id="SSF50341">
    <property type="entry name" value="CheW-like"/>
    <property type="match status" value="1"/>
</dbReference>
<comment type="caution">
    <text evidence="2">The sequence shown here is derived from an EMBL/GenBank/DDBJ whole genome shotgun (WGS) entry which is preliminary data.</text>
</comment>
<dbReference type="EMBL" id="PSNX01000005">
    <property type="protein sequence ID" value="PPE66796.1"/>
    <property type="molecule type" value="Genomic_DNA"/>
</dbReference>
<dbReference type="PROSITE" id="PS50851">
    <property type="entry name" value="CHEW"/>
    <property type="match status" value="1"/>
</dbReference>
<name>A0A2S5SVP9_9BURK</name>
<dbReference type="GO" id="GO:0006935">
    <property type="term" value="P:chemotaxis"/>
    <property type="evidence" value="ECO:0007669"/>
    <property type="project" value="InterPro"/>
</dbReference>
<reference evidence="2 3" key="1">
    <citation type="submission" date="2018-02" db="EMBL/GenBank/DDBJ databases">
        <title>Reclassifiation of [Polyangium] brachysporum DSM 7029 as Guopingzhaonella breviflexa gen. nov., sp. nov., a member of the family Comamonadaceae.</title>
        <authorList>
            <person name="Tang B."/>
        </authorList>
    </citation>
    <scope>NUCLEOTIDE SEQUENCE [LARGE SCALE GENOMIC DNA]</scope>
    <source>
        <strain evidence="2 3">BCRC 80649</strain>
    </source>
</reference>
<keyword evidence="3" id="KW-1185">Reference proteome</keyword>
<feature type="domain" description="CheW-like" evidence="1">
    <location>
        <begin position="19"/>
        <end position="157"/>
    </location>
</feature>
<dbReference type="InterPro" id="IPR036061">
    <property type="entry name" value="CheW-like_dom_sf"/>
</dbReference>
<dbReference type="Gene3D" id="2.40.50.180">
    <property type="entry name" value="CheA-289, Domain 4"/>
    <property type="match status" value="1"/>
</dbReference>
<gene>
    <name evidence="2" type="ORF">C1704_07380</name>
</gene>
<evidence type="ECO:0000313" key="2">
    <source>
        <dbReference type="EMBL" id="PPE66796.1"/>
    </source>
</evidence>